<evidence type="ECO:0000313" key="11">
    <source>
        <dbReference type="EMBL" id="OWJ65595.1"/>
    </source>
</evidence>
<evidence type="ECO:0000256" key="8">
    <source>
        <dbReference type="ARBA" id="ARBA00049496"/>
    </source>
</evidence>
<dbReference type="SUPFAM" id="SSF56796">
    <property type="entry name" value="Dehydroquinate synthase-like"/>
    <property type="match status" value="1"/>
</dbReference>
<dbReference type="PANTHER" id="PTHR11496:SF83">
    <property type="entry name" value="HYDROXYACID-OXOACID TRANSHYDROGENASE, MITOCHONDRIAL"/>
    <property type="match status" value="1"/>
</dbReference>
<comment type="cofactor">
    <cofactor evidence="2">
        <name>Fe cation</name>
        <dbReference type="ChEBI" id="CHEBI:24875"/>
    </cofactor>
</comment>
<comment type="catalytic activity">
    <reaction evidence="1">
        <text>(S)-3-hydroxybutanoate + 2-oxoglutarate = (R)-2-hydroxyglutarate + acetoacetate</text>
        <dbReference type="Rhea" id="RHEA:23048"/>
        <dbReference type="ChEBI" id="CHEBI:11047"/>
        <dbReference type="ChEBI" id="CHEBI:13705"/>
        <dbReference type="ChEBI" id="CHEBI:15801"/>
        <dbReference type="ChEBI" id="CHEBI:16810"/>
        <dbReference type="EC" id="1.1.99.24"/>
    </reaction>
</comment>
<organism evidence="11 12">
    <name type="scientific">Inquilinus limosus</name>
    <dbReference type="NCBI Taxonomy" id="171674"/>
    <lineage>
        <taxon>Bacteria</taxon>
        <taxon>Pseudomonadati</taxon>
        <taxon>Pseudomonadota</taxon>
        <taxon>Alphaproteobacteria</taxon>
        <taxon>Rhodospirillales</taxon>
        <taxon>Rhodospirillaceae</taxon>
        <taxon>Inquilinus</taxon>
    </lineage>
</organism>
<dbReference type="Gene3D" id="1.20.1090.10">
    <property type="entry name" value="Dehydroquinate synthase-like - alpha domain"/>
    <property type="match status" value="1"/>
</dbReference>
<comment type="catalytic activity">
    <reaction evidence="8">
        <text>4-hydroxybutanoate + 2-oxoglutarate = (R)-2-hydroxyglutarate + succinate semialdehyde</text>
        <dbReference type="Rhea" id="RHEA:24734"/>
        <dbReference type="ChEBI" id="CHEBI:15801"/>
        <dbReference type="ChEBI" id="CHEBI:16724"/>
        <dbReference type="ChEBI" id="CHEBI:16810"/>
        <dbReference type="ChEBI" id="CHEBI:57706"/>
        <dbReference type="EC" id="1.1.99.24"/>
    </reaction>
</comment>
<dbReference type="InterPro" id="IPR042157">
    <property type="entry name" value="HOT"/>
</dbReference>
<dbReference type="GO" id="GO:0004022">
    <property type="term" value="F:alcohol dehydrogenase (NAD+) activity"/>
    <property type="evidence" value="ECO:0007669"/>
    <property type="project" value="UniProtKB-EC"/>
</dbReference>
<evidence type="ECO:0000256" key="2">
    <source>
        <dbReference type="ARBA" id="ARBA00001962"/>
    </source>
</evidence>
<dbReference type="CDD" id="cd08190">
    <property type="entry name" value="HOT"/>
    <property type="match status" value="1"/>
</dbReference>
<dbReference type="EMBL" id="NHON01000035">
    <property type="protein sequence ID" value="OWJ65595.1"/>
    <property type="molecule type" value="Genomic_DNA"/>
</dbReference>
<dbReference type="GO" id="GO:0046872">
    <property type="term" value="F:metal ion binding"/>
    <property type="evidence" value="ECO:0007669"/>
    <property type="project" value="InterPro"/>
</dbReference>
<dbReference type="EC" id="1.1.99.24" evidence="4"/>
<feature type="domain" description="Alcohol dehydrogenase iron-type/glycerol dehydrogenase GldA" evidence="9">
    <location>
        <begin position="61"/>
        <end position="230"/>
    </location>
</feature>
<evidence type="ECO:0000313" key="12">
    <source>
        <dbReference type="Proteomes" id="UP000196655"/>
    </source>
</evidence>
<comment type="similarity">
    <text evidence="3">Belongs to the iron-containing alcohol dehydrogenase family. Hydroxyacid-oxoacid transhydrogenase subfamily.</text>
</comment>
<keyword evidence="12" id="KW-1185">Reference proteome</keyword>
<dbReference type="InterPro" id="IPR001670">
    <property type="entry name" value="ADH_Fe/GldA"/>
</dbReference>
<evidence type="ECO:0000259" key="9">
    <source>
        <dbReference type="Pfam" id="PF00465"/>
    </source>
</evidence>
<dbReference type="STRING" id="1122125.GCA_000423185_02672"/>
<evidence type="ECO:0000256" key="6">
    <source>
        <dbReference type="ARBA" id="ARBA00023002"/>
    </source>
</evidence>
<dbReference type="Pfam" id="PF25137">
    <property type="entry name" value="ADH_Fe_C"/>
    <property type="match status" value="1"/>
</dbReference>
<dbReference type="OrthoDB" id="9815791at2"/>
<reference evidence="12" key="1">
    <citation type="submission" date="2017-05" db="EMBL/GenBank/DDBJ databases">
        <authorList>
            <person name="Macchi M."/>
            <person name="Festa S."/>
            <person name="Coppotelli B.M."/>
            <person name="Morelli I.S."/>
        </authorList>
    </citation>
    <scope>NUCLEOTIDE SEQUENCE [LARGE SCALE GENOMIC DNA]</scope>
    <source>
        <strain evidence="12">I</strain>
    </source>
</reference>
<comment type="catalytic activity">
    <reaction evidence="7">
        <text>a primary alcohol + NAD(+) = an aldehyde + NADH + H(+)</text>
        <dbReference type="Rhea" id="RHEA:10736"/>
        <dbReference type="ChEBI" id="CHEBI:15378"/>
        <dbReference type="ChEBI" id="CHEBI:15734"/>
        <dbReference type="ChEBI" id="CHEBI:17478"/>
        <dbReference type="ChEBI" id="CHEBI:57540"/>
        <dbReference type="ChEBI" id="CHEBI:57945"/>
        <dbReference type="EC" id="1.1.1.1"/>
    </reaction>
</comment>
<accession>A0A211ZJW9</accession>
<evidence type="ECO:0000259" key="10">
    <source>
        <dbReference type="Pfam" id="PF25137"/>
    </source>
</evidence>
<sequence>MEPPGQEAEELPCAARHRRRRLLRADLPGAAAGLRPTDSRGGDEVTEALESIFTIEAAPLKFGAGAVEELGWELKRLGVSRVLLVADPALHDFKLVDRVIGIIQRSGIGVTRFEGIAVEPTLESLELAAEVALAAEVDGFVALGGGSTIDTAKVANLIKRHGGAIMDYVNAPIGGGRKPPGPLFPLVAVPTTSGSGSEATTVAILDIPDLKLKTGISHRHIRPSLALVDPELARTTPAGVTASAGLDVVCHAVESYISKPFDARPRPATPDDRPPYQGSNPVADLWSLRAIEFGGRYLARAVASGDDLEARGTMMLGATMAGIGFGTAGVHIPHACAYPIAGLKHVFQAEGYSRDHAFVPHGISVIVTSPAAFRFTYDSAPEKHIRAAELLAGRPVGDPGPDSLPKALIALMRQVGAPSGIAALGYGEADIPALVEGALKQQRLLVGAPKPVGPADLERILRESLANW</sequence>
<proteinExistence type="inferred from homology"/>
<name>A0A211ZJW9_9PROT</name>
<keyword evidence="5" id="KW-0809">Transit peptide</keyword>
<keyword evidence="6" id="KW-0560">Oxidoreductase</keyword>
<dbReference type="InterPro" id="IPR056798">
    <property type="entry name" value="ADH_Fe_C"/>
</dbReference>
<dbReference type="PANTHER" id="PTHR11496">
    <property type="entry name" value="ALCOHOL DEHYDROGENASE"/>
    <property type="match status" value="1"/>
</dbReference>
<evidence type="ECO:0000256" key="1">
    <source>
        <dbReference type="ARBA" id="ARBA00000813"/>
    </source>
</evidence>
<dbReference type="AlphaFoldDB" id="A0A211ZJW9"/>
<evidence type="ECO:0000256" key="5">
    <source>
        <dbReference type="ARBA" id="ARBA00022946"/>
    </source>
</evidence>
<dbReference type="Pfam" id="PF00465">
    <property type="entry name" value="Fe-ADH"/>
    <property type="match status" value="1"/>
</dbReference>
<protein>
    <recommendedName>
        <fullName evidence="4">hydroxyacid-oxoacid transhydrogenase</fullName>
        <ecNumber evidence="4">1.1.99.24</ecNumber>
    </recommendedName>
</protein>
<comment type="caution">
    <text evidence="11">The sequence shown here is derived from an EMBL/GenBank/DDBJ whole genome shotgun (WGS) entry which is preliminary data.</text>
</comment>
<dbReference type="Gene3D" id="3.40.50.1970">
    <property type="match status" value="1"/>
</dbReference>
<dbReference type="InterPro" id="IPR039697">
    <property type="entry name" value="Alcohol_dehydrogenase_Fe"/>
</dbReference>
<dbReference type="FunFam" id="3.40.50.1970:FF:000003">
    <property type="entry name" value="Alcohol dehydrogenase, iron-containing"/>
    <property type="match status" value="1"/>
</dbReference>
<gene>
    <name evidence="11" type="ORF">BWR60_18970</name>
</gene>
<dbReference type="Proteomes" id="UP000196655">
    <property type="component" value="Unassembled WGS sequence"/>
</dbReference>
<evidence type="ECO:0000256" key="4">
    <source>
        <dbReference type="ARBA" id="ARBA00013182"/>
    </source>
</evidence>
<dbReference type="GO" id="GO:0047988">
    <property type="term" value="F:hydroxyacid-oxoacid transhydrogenase activity"/>
    <property type="evidence" value="ECO:0007669"/>
    <property type="project" value="UniProtKB-EC"/>
</dbReference>
<evidence type="ECO:0000256" key="3">
    <source>
        <dbReference type="ARBA" id="ARBA00010005"/>
    </source>
</evidence>
<feature type="domain" description="Fe-containing alcohol dehydrogenase-like C-terminal" evidence="10">
    <location>
        <begin position="278"/>
        <end position="464"/>
    </location>
</feature>
<evidence type="ECO:0000256" key="7">
    <source>
        <dbReference type="ARBA" id="ARBA00049243"/>
    </source>
</evidence>